<dbReference type="EMBL" id="NKUC01000024">
    <property type="protein sequence ID" value="PYD56364.1"/>
    <property type="molecule type" value="Genomic_DNA"/>
</dbReference>
<evidence type="ECO:0000313" key="2">
    <source>
        <dbReference type="Proteomes" id="UP000248257"/>
    </source>
</evidence>
<protein>
    <submittedName>
        <fullName evidence="1">Uncharacterized protein</fullName>
    </submittedName>
</protein>
<proteinExistence type="predicted"/>
<comment type="caution">
    <text evidence="1">The sequence shown here is derived from an EMBL/GenBank/DDBJ whole genome shotgun (WGS) entry which is preliminary data.</text>
</comment>
<name>A0A318PHE2_KOMXY</name>
<sequence>MAFQPDLFGYVRPKRARRVLAHAVDAGDHGCVCAAGMTMMALFRCARCNWESCWIECSTMTAVKRGIACGRCNKATASP</sequence>
<organism evidence="1 2">
    <name type="scientific">Komagataeibacter xylinus</name>
    <name type="common">Gluconacetobacter xylinus</name>
    <dbReference type="NCBI Taxonomy" id="28448"/>
    <lineage>
        <taxon>Bacteria</taxon>
        <taxon>Pseudomonadati</taxon>
        <taxon>Pseudomonadota</taxon>
        <taxon>Alphaproteobacteria</taxon>
        <taxon>Acetobacterales</taxon>
        <taxon>Acetobacteraceae</taxon>
        <taxon>Komagataeibacter</taxon>
    </lineage>
</organism>
<gene>
    <name evidence="1" type="ORF">CFR75_11125</name>
</gene>
<accession>A0A318PHE2</accession>
<dbReference type="AlphaFoldDB" id="A0A318PHE2"/>
<keyword evidence="2" id="KW-1185">Reference proteome</keyword>
<reference evidence="1 2" key="1">
    <citation type="submission" date="2017-07" db="EMBL/GenBank/DDBJ databases">
        <title>A draft genome sequence of Komagataeibacter xylinus LMG 1515.</title>
        <authorList>
            <person name="Skraban J."/>
            <person name="Cleenwerck I."/>
            <person name="Vandamme P."/>
            <person name="Trcek J."/>
        </authorList>
    </citation>
    <scope>NUCLEOTIDE SEQUENCE [LARGE SCALE GENOMIC DNA]</scope>
    <source>
        <strain evidence="1 2">LMG 1515</strain>
    </source>
</reference>
<evidence type="ECO:0000313" key="1">
    <source>
        <dbReference type="EMBL" id="PYD56364.1"/>
    </source>
</evidence>
<dbReference type="Proteomes" id="UP000248257">
    <property type="component" value="Unassembled WGS sequence"/>
</dbReference>
<dbReference type="OrthoDB" id="7224416at2"/>